<gene>
    <name evidence="1" type="ORF">BJP36_10805</name>
</gene>
<protein>
    <submittedName>
        <fullName evidence="1">Uncharacterized protein</fullName>
    </submittedName>
</protein>
<evidence type="ECO:0000313" key="2">
    <source>
        <dbReference type="Proteomes" id="UP000176944"/>
    </source>
</evidence>
<evidence type="ECO:0000313" key="1">
    <source>
        <dbReference type="EMBL" id="AOY80331.1"/>
    </source>
</evidence>
<accession>A0A1D9FYC5</accession>
<name>A0A1D9FYC5_MOOP1</name>
<sequence>MTGCGVWGGVWGDRVWGLGFVLKNHHCLDAKREWGKPRQTASVLHQYRQGKILLRRGHSCFSLGANLNQQRKVGKLPKVGKLGKIS</sequence>
<reference evidence="2" key="1">
    <citation type="submission" date="2016-10" db="EMBL/GenBank/DDBJ databases">
        <title>Comparative genomics uncovers the prolific and rare metabolic potential of the cyanobacterial genus Moorea.</title>
        <authorList>
            <person name="Leao T."/>
            <person name="Castelao G."/>
            <person name="Korobeynikov A."/>
            <person name="Monroe E.A."/>
            <person name="Podell S."/>
            <person name="Glukhov E."/>
            <person name="Allen E."/>
            <person name="Gerwick W.H."/>
            <person name="Gerwick L."/>
        </authorList>
    </citation>
    <scope>NUCLEOTIDE SEQUENCE [LARGE SCALE GENOMIC DNA]</scope>
    <source>
        <strain evidence="2">JHB</strain>
    </source>
</reference>
<organism evidence="1 2">
    <name type="scientific">Moorena producens (strain JHB)</name>
    <dbReference type="NCBI Taxonomy" id="1454205"/>
    <lineage>
        <taxon>Bacteria</taxon>
        <taxon>Bacillati</taxon>
        <taxon>Cyanobacteriota</taxon>
        <taxon>Cyanophyceae</taxon>
        <taxon>Coleofasciculales</taxon>
        <taxon>Coleofasciculaceae</taxon>
        <taxon>Moorena</taxon>
    </lineage>
</organism>
<dbReference type="EMBL" id="CP017708">
    <property type="protein sequence ID" value="AOY80331.1"/>
    <property type="molecule type" value="Genomic_DNA"/>
</dbReference>
<dbReference type="AlphaFoldDB" id="A0A1D9FYC5"/>
<dbReference type="Proteomes" id="UP000176944">
    <property type="component" value="Chromosome"/>
</dbReference>
<proteinExistence type="predicted"/>